<keyword evidence="1" id="KW-0472">Membrane</keyword>
<dbReference type="InterPro" id="IPR035427">
    <property type="entry name" value="Tim10-like_dom_sf"/>
</dbReference>
<comment type="similarity">
    <text evidence="1">Belongs to the small Tim family.</text>
</comment>
<dbReference type="Pfam" id="PF02953">
    <property type="entry name" value="zf-Tim10_DDP"/>
    <property type="match status" value="1"/>
</dbReference>
<dbReference type="STRING" id="195883.A0A482WNU4"/>
<keyword evidence="1" id="KW-0653">Protein transport</keyword>
<dbReference type="FunCoup" id="A0A482WNU4">
    <property type="interactions" value="1474"/>
</dbReference>
<dbReference type="SMR" id="A0A482WNU4"/>
<keyword evidence="1" id="KW-1015">Disulfide bond</keyword>
<organism evidence="3 4">
    <name type="scientific">Laodelphax striatellus</name>
    <name type="common">Small brown planthopper</name>
    <name type="synonym">Delphax striatella</name>
    <dbReference type="NCBI Taxonomy" id="195883"/>
    <lineage>
        <taxon>Eukaryota</taxon>
        <taxon>Metazoa</taxon>
        <taxon>Ecdysozoa</taxon>
        <taxon>Arthropoda</taxon>
        <taxon>Hexapoda</taxon>
        <taxon>Insecta</taxon>
        <taxon>Pterygota</taxon>
        <taxon>Neoptera</taxon>
        <taxon>Paraneoptera</taxon>
        <taxon>Hemiptera</taxon>
        <taxon>Auchenorrhyncha</taxon>
        <taxon>Fulgoroidea</taxon>
        <taxon>Delphacidae</taxon>
        <taxon>Criomorphinae</taxon>
        <taxon>Laodelphax</taxon>
    </lineage>
</organism>
<accession>A0A482WNU4</accession>
<name>A0A482WNU4_LAOST</name>
<keyword evidence="1" id="KW-0999">Mitochondrion inner membrane</keyword>
<comment type="subunit">
    <text evidence="1">Heterohexamer.</text>
</comment>
<dbReference type="InParanoid" id="A0A482WNU4"/>
<dbReference type="InterPro" id="IPR004217">
    <property type="entry name" value="Tim10-like"/>
</dbReference>
<comment type="caution">
    <text evidence="3">The sequence shown here is derived from an EMBL/GenBank/DDBJ whole genome shotgun (WGS) entry which is preliminary data.</text>
</comment>
<keyword evidence="1" id="KW-0811">Translocation</keyword>
<keyword evidence="4" id="KW-1185">Reference proteome</keyword>
<comment type="subcellular location">
    <subcellularLocation>
        <location evidence="1">Mitochondrion inner membrane</location>
        <topology evidence="1">Peripheral membrane protein</topology>
        <orientation evidence="1">Intermembrane side</orientation>
    </subcellularLocation>
</comment>
<reference evidence="3 4" key="1">
    <citation type="journal article" date="2017" name="Gigascience">
        <title>Genome sequence of the small brown planthopper, Laodelphax striatellus.</title>
        <authorList>
            <person name="Zhu J."/>
            <person name="Jiang F."/>
            <person name="Wang X."/>
            <person name="Yang P."/>
            <person name="Bao Y."/>
            <person name="Zhao W."/>
            <person name="Wang W."/>
            <person name="Lu H."/>
            <person name="Wang Q."/>
            <person name="Cui N."/>
            <person name="Li J."/>
            <person name="Chen X."/>
            <person name="Luo L."/>
            <person name="Yu J."/>
            <person name="Kang L."/>
            <person name="Cui F."/>
        </authorList>
    </citation>
    <scope>NUCLEOTIDE SEQUENCE [LARGE SCALE GENOMIC DNA]</scope>
    <source>
        <strain evidence="3">Lst14</strain>
    </source>
</reference>
<evidence type="ECO:0000313" key="3">
    <source>
        <dbReference type="EMBL" id="RZF35259.1"/>
    </source>
</evidence>
<dbReference type="EMBL" id="QKKF02029048">
    <property type="protein sequence ID" value="RZF35259.1"/>
    <property type="molecule type" value="Genomic_DNA"/>
</dbReference>
<dbReference type="SUPFAM" id="SSF144122">
    <property type="entry name" value="Tim10-like"/>
    <property type="match status" value="1"/>
</dbReference>
<evidence type="ECO:0000259" key="2">
    <source>
        <dbReference type="Pfam" id="PF02953"/>
    </source>
</evidence>
<keyword evidence="1" id="KW-0496">Mitochondrion</keyword>
<dbReference type="AlphaFoldDB" id="A0A482WNU4"/>
<dbReference type="Proteomes" id="UP000291343">
    <property type="component" value="Unassembled WGS sequence"/>
</dbReference>
<proteinExistence type="inferred from homology"/>
<dbReference type="GO" id="GO:0005743">
    <property type="term" value="C:mitochondrial inner membrane"/>
    <property type="evidence" value="ECO:0007669"/>
    <property type="project" value="UniProtKB-SubCell"/>
</dbReference>
<dbReference type="GO" id="GO:0015031">
    <property type="term" value="P:protein transport"/>
    <property type="evidence" value="ECO:0007669"/>
    <property type="project" value="UniProtKB-KW"/>
</dbReference>
<comment type="domain">
    <text evidence="1">The twin CX3C motif contains 4 conserved Cys residues that form 2 disulfide bonds in the mitochondrial intermembrane space.</text>
</comment>
<evidence type="ECO:0000313" key="4">
    <source>
        <dbReference type="Proteomes" id="UP000291343"/>
    </source>
</evidence>
<feature type="domain" description="Tim10-like" evidence="2">
    <location>
        <begin position="21"/>
        <end position="82"/>
    </location>
</feature>
<dbReference type="OrthoDB" id="344165at2759"/>
<gene>
    <name evidence="3" type="ORF">LSTR_LSTR012478</name>
</gene>
<keyword evidence="1" id="KW-0143">Chaperone</keyword>
<protein>
    <recommendedName>
        <fullName evidence="1">Mitochondrial import inner membrane translocase subunit</fullName>
    </recommendedName>
</protein>
<comment type="function">
    <text evidence="1">Mitochondrial intermembrane chaperone that participates in the import and insertion of some multi-pass transmembrane proteins into the mitochondrial inner membrane. Also required for the transfer of beta-barrel precursors from the TOM complex to the sorting and assembly machinery (SAM complex) of the outer membrane. Acts as a chaperone-like protein that protects the hydrophobic precursors from aggregation and guide them through the mitochondrial intermembrane space.</text>
</comment>
<dbReference type="Gene3D" id="1.10.287.810">
    <property type="entry name" value="Mitochondrial import inner membrane translocase subunit tim13 like domains"/>
    <property type="match status" value="1"/>
</dbReference>
<evidence type="ECO:0000256" key="1">
    <source>
        <dbReference type="RuleBase" id="RU367043"/>
    </source>
</evidence>
<sequence length="93" mass="10557">MSDNFSIDTSSGSSDDKELQEFLMIEKQKATMNAQIHEFTDQCWDKCVDKVGSKMDYKTESCLTNCVERFIDVSQLITGRFAKMLQSSVNGLQ</sequence>
<keyword evidence="1" id="KW-0813">Transport</keyword>